<dbReference type="EMBL" id="JACEHE010000050">
    <property type="protein sequence ID" value="MBA2951614.1"/>
    <property type="molecule type" value="Genomic_DNA"/>
</dbReference>
<sequence length="112" mass="12163">MAVEIVPAPHGADRPTAPLPVLAADALRRLELAMDTQTVANFDSHGSLWGFSTTEEAEELIAEERAVLSAVDEWETVDRDGQPLRVVRIADPTFLDTICVFSTWNTASKAVA</sequence>
<dbReference type="Proteomes" id="UP000545761">
    <property type="component" value="Unassembled WGS sequence"/>
</dbReference>
<evidence type="ECO:0000313" key="1">
    <source>
        <dbReference type="EMBL" id="MBA2951614.1"/>
    </source>
</evidence>
<evidence type="ECO:0000313" key="2">
    <source>
        <dbReference type="Proteomes" id="UP000545761"/>
    </source>
</evidence>
<reference evidence="1 2" key="1">
    <citation type="submission" date="2020-07" db="EMBL/GenBank/DDBJ databases">
        <title>Streptomyces isolated from Indian soil.</title>
        <authorList>
            <person name="Mandal S."/>
            <person name="Maiti P.K."/>
        </authorList>
    </citation>
    <scope>NUCLEOTIDE SEQUENCE [LARGE SCALE GENOMIC DNA]</scope>
    <source>
        <strain evidence="1 2">PSKA28</strain>
    </source>
</reference>
<comment type="caution">
    <text evidence="1">The sequence shown here is derived from an EMBL/GenBank/DDBJ whole genome shotgun (WGS) entry which is preliminary data.</text>
</comment>
<proteinExistence type="predicted"/>
<gene>
    <name evidence="1" type="ORF">H1D24_39145</name>
</gene>
<protein>
    <submittedName>
        <fullName evidence="1">Uncharacterized protein</fullName>
    </submittedName>
</protein>
<accession>A0A7W0DUR7</accession>
<dbReference type="AlphaFoldDB" id="A0A7W0DUR7"/>
<organism evidence="1 2">
    <name type="scientific">Streptomyces himalayensis subsp. himalayensis</name>
    <dbReference type="NCBI Taxonomy" id="2756131"/>
    <lineage>
        <taxon>Bacteria</taxon>
        <taxon>Bacillati</taxon>
        <taxon>Actinomycetota</taxon>
        <taxon>Actinomycetes</taxon>
        <taxon>Kitasatosporales</taxon>
        <taxon>Streptomycetaceae</taxon>
        <taxon>Streptomyces</taxon>
        <taxon>Streptomyces himalayensis</taxon>
    </lineage>
</organism>
<dbReference type="RefSeq" id="WP_181662526.1">
    <property type="nucleotide sequence ID" value="NZ_JACEHE010000050.1"/>
</dbReference>
<name>A0A7W0DUR7_9ACTN</name>